<feature type="non-terminal residue" evidence="2">
    <location>
        <position position="1"/>
    </location>
</feature>
<feature type="compositionally biased region" description="Polar residues" evidence="1">
    <location>
        <begin position="1"/>
        <end position="10"/>
    </location>
</feature>
<accession>A0ABN8I8R5</accession>
<sequence length="129" mass="13832">MLTSAVTENWSPGCGDEGEHSRPLTRERASRIPRLGRRHCPARSASLGLQSFARVCFKLTIVLREEQATTAGAELSSGDAWGSRGRCGGVMRARGWRAWPAVVCALLLACARSHAVEQLAPGGMSRAKS</sequence>
<reference evidence="2" key="1">
    <citation type="submission" date="2022-03" db="EMBL/GenBank/DDBJ databases">
        <authorList>
            <person name="Martin H S."/>
        </authorList>
    </citation>
    <scope>NUCLEOTIDE SEQUENCE</scope>
</reference>
<organism evidence="2 3">
    <name type="scientific">Iphiclides podalirius</name>
    <name type="common">scarce swallowtail</name>
    <dbReference type="NCBI Taxonomy" id="110791"/>
    <lineage>
        <taxon>Eukaryota</taxon>
        <taxon>Metazoa</taxon>
        <taxon>Ecdysozoa</taxon>
        <taxon>Arthropoda</taxon>
        <taxon>Hexapoda</taxon>
        <taxon>Insecta</taxon>
        <taxon>Pterygota</taxon>
        <taxon>Neoptera</taxon>
        <taxon>Endopterygota</taxon>
        <taxon>Lepidoptera</taxon>
        <taxon>Glossata</taxon>
        <taxon>Ditrysia</taxon>
        <taxon>Papilionoidea</taxon>
        <taxon>Papilionidae</taxon>
        <taxon>Papilioninae</taxon>
        <taxon>Iphiclides</taxon>
    </lineage>
</organism>
<evidence type="ECO:0000313" key="3">
    <source>
        <dbReference type="Proteomes" id="UP000837857"/>
    </source>
</evidence>
<protein>
    <submittedName>
        <fullName evidence="2">Uncharacterized protein</fullName>
    </submittedName>
</protein>
<evidence type="ECO:0000313" key="2">
    <source>
        <dbReference type="EMBL" id="CAH2050656.1"/>
    </source>
</evidence>
<name>A0ABN8I8R5_9NEOP</name>
<proteinExistence type="predicted"/>
<feature type="region of interest" description="Disordered" evidence="1">
    <location>
        <begin position="1"/>
        <end position="30"/>
    </location>
</feature>
<feature type="compositionally biased region" description="Basic and acidic residues" evidence="1">
    <location>
        <begin position="17"/>
        <end position="30"/>
    </location>
</feature>
<dbReference type="EMBL" id="OW152814">
    <property type="protein sequence ID" value="CAH2050656.1"/>
    <property type="molecule type" value="Genomic_DNA"/>
</dbReference>
<keyword evidence="3" id="KW-1185">Reference proteome</keyword>
<gene>
    <name evidence="2" type="ORF">IPOD504_LOCUS7592</name>
</gene>
<dbReference type="Proteomes" id="UP000837857">
    <property type="component" value="Chromosome 2"/>
</dbReference>
<evidence type="ECO:0000256" key="1">
    <source>
        <dbReference type="SAM" id="MobiDB-lite"/>
    </source>
</evidence>